<dbReference type="AlphaFoldDB" id="A0A1Y5F857"/>
<sequence length="208" mass="23817">MHTSSISKFYTENINRFFGFSHNRGVTAFDATLVGAVNSKWQTVHQSYLTSSEALVLGIKMFHEGHTSHKRNSNGIHDMFEYALSSKASNVEDQQLILLAMGIYYFSKALEQEQRSKQRKTMRLARHYMAESLKLNGKCSLTRLHLTLVHVALADINSALVELVRIGRDFNDEKIYKILFNIYEEMDLPNVALFYSLKASKAKNEITM</sequence>
<reference evidence="2" key="1">
    <citation type="journal article" date="2017" name="Proc. Natl. Acad. Sci. U.S.A.">
        <title>Simulation of Deepwater Horizon oil plume reveals substrate specialization within a complex community of hydrocarbon-degraders.</title>
        <authorList>
            <person name="Hu P."/>
            <person name="Dubinsky E.A."/>
            <person name="Probst A.J."/>
            <person name="Wang J."/>
            <person name="Sieber C.M.K."/>
            <person name="Tom L.M."/>
            <person name="Gardinali P."/>
            <person name="Banfield J.F."/>
            <person name="Atlas R.M."/>
            <person name="Andersen G.L."/>
        </authorList>
    </citation>
    <scope>NUCLEOTIDE SEQUENCE [LARGE SCALE GENOMIC DNA]</scope>
</reference>
<dbReference type="EMBL" id="MAAO01000006">
    <property type="protein sequence ID" value="OUR97127.1"/>
    <property type="molecule type" value="Genomic_DNA"/>
</dbReference>
<gene>
    <name evidence="1" type="ORF">A9Q84_12420</name>
</gene>
<name>A0A1Y5F857_9BACT</name>
<accession>A0A1Y5F857</accession>
<proteinExistence type="predicted"/>
<comment type="caution">
    <text evidence="1">The sequence shown here is derived from an EMBL/GenBank/DDBJ whole genome shotgun (WGS) entry which is preliminary data.</text>
</comment>
<dbReference type="Proteomes" id="UP000196531">
    <property type="component" value="Unassembled WGS sequence"/>
</dbReference>
<protein>
    <submittedName>
        <fullName evidence="1">Uncharacterized protein</fullName>
    </submittedName>
</protein>
<evidence type="ECO:0000313" key="1">
    <source>
        <dbReference type="EMBL" id="OUR97127.1"/>
    </source>
</evidence>
<organism evidence="1 2">
    <name type="scientific">Halobacteriovorax marinus</name>
    <dbReference type="NCBI Taxonomy" id="97084"/>
    <lineage>
        <taxon>Bacteria</taxon>
        <taxon>Pseudomonadati</taxon>
        <taxon>Bdellovibrionota</taxon>
        <taxon>Bacteriovoracia</taxon>
        <taxon>Bacteriovoracales</taxon>
        <taxon>Halobacteriovoraceae</taxon>
        <taxon>Halobacteriovorax</taxon>
    </lineage>
</organism>
<evidence type="ECO:0000313" key="2">
    <source>
        <dbReference type="Proteomes" id="UP000196531"/>
    </source>
</evidence>